<feature type="binding site" evidence="11">
    <location>
        <position position="93"/>
    </location>
    <ligand>
        <name>NAD(+)</name>
        <dbReference type="ChEBI" id="CHEBI:57540"/>
    </ligand>
</feature>
<organism evidence="16 17">
    <name type="scientific">Leptomonas seymouri</name>
    <dbReference type="NCBI Taxonomy" id="5684"/>
    <lineage>
        <taxon>Eukaryota</taxon>
        <taxon>Discoba</taxon>
        <taxon>Euglenozoa</taxon>
        <taxon>Kinetoplastea</taxon>
        <taxon>Metakinetoplastina</taxon>
        <taxon>Trypanosomatida</taxon>
        <taxon>Trypanosomatidae</taxon>
        <taxon>Leishmaniinae</taxon>
        <taxon>Leptomonas</taxon>
    </lineage>
</organism>
<dbReference type="NCBIfam" id="NF000940">
    <property type="entry name" value="PRK00094.1-2"/>
    <property type="match status" value="1"/>
</dbReference>
<feature type="binding site" evidence="10">
    <location>
        <begin position="270"/>
        <end position="271"/>
    </location>
    <ligand>
        <name>substrate</name>
    </ligand>
</feature>
<comment type="caution">
    <text evidence="16">The sequence shown here is derived from an EMBL/GenBank/DDBJ whole genome shotgun (WGS) entry which is preliminary data.</text>
</comment>
<evidence type="ECO:0000256" key="10">
    <source>
        <dbReference type="PIRSR" id="PIRSR000114-2"/>
    </source>
</evidence>
<dbReference type="Proteomes" id="UP000038009">
    <property type="component" value="Unassembled WGS sequence"/>
</dbReference>
<feature type="binding site" evidence="11">
    <location>
        <position position="153"/>
    </location>
    <ligand>
        <name>NAD(+)</name>
        <dbReference type="ChEBI" id="CHEBI:57540"/>
    </ligand>
</feature>
<dbReference type="AlphaFoldDB" id="A0A0N1HWM8"/>
<dbReference type="VEuPathDB" id="TriTrypDB:Lsey_0127_0180"/>
<evidence type="ECO:0000256" key="2">
    <source>
        <dbReference type="ARBA" id="ARBA00011738"/>
    </source>
</evidence>
<dbReference type="InterPro" id="IPR011128">
    <property type="entry name" value="G3P_DH_NAD-dep_N"/>
</dbReference>
<dbReference type="Gene3D" id="1.10.1040.10">
    <property type="entry name" value="N-(1-d-carboxylethyl)-l-norvaline Dehydrogenase, domain 2"/>
    <property type="match status" value="1"/>
</dbReference>
<dbReference type="InterPro" id="IPR006168">
    <property type="entry name" value="G3P_DH_NAD-dep"/>
</dbReference>
<dbReference type="GO" id="GO:0005829">
    <property type="term" value="C:cytosol"/>
    <property type="evidence" value="ECO:0007669"/>
    <property type="project" value="TreeGrafter"/>
</dbReference>
<dbReference type="PROSITE" id="PS00957">
    <property type="entry name" value="NAD_G3PDH"/>
    <property type="match status" value="1"/>
</dbReference>
<dbReference type="Pfam" id="PF07479">
    <property type="entry name" value="NAD_Gly3P_dh_C"/>
    <property type="match status" value="1"/>
</dbReference>
<evidence type="ECO:0000256" key="8">
    <source>
        <dbReference type="ARBA" id="ARBA00084116"/>
    </source>
</evidence>
<dbReference type="GO" id="GO:0005975">
    <property type="term" value="P:carbohydrate metabolic process"/>
    <property type="evidence" value="ECO:0007669"/>
    <property type="project" value="InterPro"/>
</dbReference>
<dbReference type="FunFam" id="1.10.1040.10:FF:000001">
    <property type="entry name" value="Glycerol-3-phosphate dehydrogenase [NAD(P)+]"/>
    <property type="match status" value="1"/>
</dbReference>
<protein>
    <recommendedName>
        <fullName evidence="13">Glycerol-3-phosphate dehydrogenase [NAD(+)]</fullName>
        <ecNumber evidence="13">1.1.1.8</ecNumber>
    </recommendedName>
</protein>
<feature type="domain" description="Glycerol-3-phosphate dehydrogenase NAD-dependent N-terminal" evidence="14">
    <location>
        <begin position="15"/>
        <end position="171"/>
    </location>
</feature>
<evidence type="ECO:0000256" key="13">
    <source>
        <dbReference type="RuleBase" id="RU361243"/>
    </source>
</evidence>
<dbReference type="OMA" id="ICYEGRS"/>
<evidence type="ECO:0000256" key="1">
    <source>
        <dbReference type="ARBA" id="ARBA00011009"/>
    </source>
</evidence>
<keyword evidence="17" id="KW-1185">Reference proteome</keyword>
<comment type="catalytic activity">
    <reaction evidence="6 13">
        <text>sn-glycerol 3-phosphate + NAD(+) = dihydroxyacetone phosphate + NADH + H(+)</text>
        <dbReference type="Rhea" id="RHEA:11092"/>
        <dbReference type="ChEBI" id="CHEBI:15378"/>
        <dbReference type="ChEBI" id="CHEBI:57540"/>
        <dbReference type="ChEBI" id="CHEBI:57597"/>
        <dbReference type="ChEBI" id="CHEBI:57642"/>
        <dbReference type="ChEBI" id="CHEBI:57945"/>
        <dbReference type="EC" id="1.1.1.8"/>
    </reaction>
</comment>
<dbReference type="GO" id="GO:0051287">
    <property type="term" value="F:NAD binding"/>
    <property type="evidence" value="ECO:0007669"/>
    <property type="project" value="UniProtKB-UniRule"/>
</dbReference>
<keyword evidence="5" id="KW-0576">Peroxisome</keyword>
<feature type="domain" description="Glycerol-3-phosphate dehydrogenase NAD-dependent C-terminal" evidence="15">
    <location>
        <begin position="195"/>
        <end position="335"/>
    </location>
</feature>
<keyword evidence="4 11" id="KW-0520">NAD</keyword>
<dbReference type="GO" id="GO:0141152">
    <property type="term" value="F:glycerol-3-phosphate dehydrogenase (NAD+) activity"/>
    <property type="evidence" value="ECO:0007669"/>
    <property type="project" value="UniProtKB-UniRule"/>
</dbReference>
<evidence type="ECO:0000256" key="12">
    <source>
        <dbReference type="RuleBase" id="RU000437"/>
    </source>
</evidence>
<name>A0A0N1HWM8_LEPSE</name>
<evidence type="ECO:0000259" key="15">
    <source>
        <dbReference type="Pfam" id="PF07479"/>
    </source>
</evidence>
<dbReference type="GO" id="GO:0046168">
    <property type="term" value="P:glycerol-3-phosphate catabolic process"/>
    <property type="evidence" value="ECO:0007669"/>
    <property type="project" value="UniProtKB-UniRule"/>
</dbReference>
<evidence type="ECO:0000256" key="3">
    <source>
        <dbReference type="ARBA" id="ARBA00023002"/>
    </source>
</evidence>
<evidence type="ECO:0000256" key="6">
    <source>
        <dbReference type="ARBA" id="ARBA00048683"/>
    </source>
</evidence>
<sequence>MPANNNDLIFLKRAAVFGSGAFGTALAMALSKKCEEVNVWHMNQKEADLVNQKRENVLFLKGVPLAKNVKFTSDVKATYQGAGVILFVIPTQFIRGFLKAHGAGLLAYVKENKVPVVVCSKGIERSTLLFPEQILSEFFPGVSLSVLAGPSFAAEVSRGVFTCVSVCNRNIEEARQLQRIMTTADHSFLCFASTDTAGSEVASAMKNVLAIGSGIASGLGMGFDARAALITRGLLEIRDLTKALGGDGAAVFGLPGLGDLLLTCSSELSRNFTVGKRLGMGETLDQIQKTSKAVAEGVFTADPLMRLAAKLKVELPICSLIHRVVAGELTPKDAVAQLISRPIHDEGLPKLFNFNNTSCKL</sequence>
<comment type="subcellular location">
    <subcellularLocation>
        <location evidence="7">Glycosome</location>
    </subcellularLocation>
</comment>
<evidence type="ECO:0000256" key="9">
    <source>
        <dbReference type="PIRSR" id="PIRSR000114-1"/>
    </source>
</evidence>
<dbReference type="EMBL" id="LJSK01000127">
    <property type="protein sequence ID" value="KPI86523.1"/>
    <property type="molecule type" value="Genomic_DNA"/>
</dbReference>
<keyword evidence="3 12" id="KW-0560">Oxidoreductase</keyword>
<evidence type="ECO:0000256" key="7">
    <source>
        <dbReference type="ARBA" id="ARBA00060503"/>
    </source>
</evidence>
<dbReference type="SUPFAM" id="SSF51735">
    <property type="entry name" value="NAD(P)-binding Rossmann-fold domains"/>
    <property type="match status" value="1"/>
</dbReference>
<dbReference type="Pfam" id="PF01210">
    <property type="entry name" value="NAD_Gly3P_dh_N"/>
    <property type="match status" value="1"/>
</dbReference>
<accession>A0A0N1HWM8</accession>
<dbReference type="NCBIfam" id="NF000942">
    <property type="entry name" value="PRK00094.1-4"/>
    <property type="match status" value="1"/>
</dbReference>
<dbReference type="SUPFAM" id="SSF48179">
    <property type="entry name" value="6-phosphogluconate dehydrogenase C-terminal domain-like"/>
    <property type="match status" value="1"/>
</dbReference>
<dbReference type="GO" id="GO:0020015">
    <property type="term" value="C:glycosome"/>
    <property type="evidence" value="ECO:0007669"/>
    <property type="project" value="UniProtKB-SubCell"/>
</dbReference>
<feature type="binding site" evidence="11">
    <location>
        <begin position="18"/>
        <end position="23"/>
    </location>
    <ligand>
        <name>NAD(+)</name>
        <dbReference type="ChEBI" id="CHEBI:57540"/>
    </ligand>
</feature>
<evidence type="ECO:0000256" key="4">
    <source>
        <dbReference type="ARBA" id="ARBA00023027"/>
    </source>
</evidence>
<evidence type="ECO:0000256" key="11">
    <source>
        <dbReference type="PIRSR" id="PIRSR000114-3"/>
    </source>
</evidence>
<dbReference type="PIRSF" id="PIRSF000114">
    <property type="entry name" value="Glycerol-3-P_dh"/>
    <property type="match status" value="1"/>
</dbReference>
<gene>
    <name evidence="16" type="ORF">ABL78_4425</name>
</gene>
<dbReference type="PANTHER" id="PTHR11728:SF1">
    <property type="entry name" value="GLYCEROL-3-PHOSPHATE DEHYDROGENASE [NAD(+)] 2, CHLOROPLASTIC"/>
    <property type="match status" value="1"/>
</dbReference>
<feature type="binding site" evidence="11">
    <location>
        <position position="270"/>
    </location>
    <ligand>
        <name>NAD(+)</name>
        <dbReference type="ChEBI" id="CHEBI:57540"/>
    </ligand>
</feature>
<dbReference type="InterPro" id="IPR006109">
    <property type="entry name" value="G3P_DH_NAD-dep_C"/>
</dbReference>
<dbReference type="SMR" id="A0A0N1HWM8"/>
<feature type="active site" description="Proton acceptor" evidence="9">
    <location>
        <position position="206"/>
    </location>
</feature>
<dbReference type="EC" id="1.1.1.8" evidence="13"/>
<comment type="similarity">
    <text evidence="1 12">Belongs to the NAD-dependent glycerol-3-phosphate dehydrogenase family.</text>
</comment>
<keyword evidence="8" id="KW-0327">Glycosome</keyword>
<dbReference type="Gene3D" id="3.40.50.720">
    <property type="entry name" value="NAD(P)-binding Rossmann-like Domain"/>
    <property type="match status" value="1"/>
</dbReference>
<comment type="subunit">
    <text evidence="2">Homodimer.</text>
</comment>
<evidence type="ECO:0000256" key="5">
    <source>
        <dbReference type="ARBA" id="ARBA00023140"/>
    </source>
</evidence>
<dbReference type="InterPro" id="IPR036291">
    <property type="entry name" value="NAD(P)-bd_dom_sf"/>
</dbReference>
<dbReference type="InterPro" id="IPR008927">
    <property type="entry name" value="6-PGluconate_DH-like_C_sf"/>
</dbReference>
<reference evidence="16 17" key="1">
    <citation type="journal article" date="2015" name="PLoS Pathog.">
        <title>Leptomonas seymouri: Adaptations to the Dixenous Life Cycle Analyzed by Genome Sequencing, Transcriptome Profiling and Co-infection with Leishmania donovani.</title>
        <authorList>
            <person name="Kraeva N."/>
            <person name="Butenko A."/>
            <person name="Hlavacova J."/>
            <person name="Kostygov A."/>
            <person name="Myskova J."/>
            <person name="Grybchuk D."/>
            <person name="Lestinova T."/>
            <person name="Votypka J."/>
            <person name="Volf P."/>
            <person name="Opperdoes F."/>
            <person name="Flegontov P."/>
            <person name="Lukes J."/>
            <person name="Yurchenko V."/>
        </authorList>
    </citation>
    <scope>NUCLEOTIDE SEQUENCE [LARGE SCALE GENOMIC DNA]</scope>
    <source>
        <strain evidence="16 17">ATCC 30220</strain>
    </source>
</reference>
<feature type="binding site" evidence="10">
    <location>
        <position position="121"/>
    </location>
    <ligand>
        <name>substrate</name>
    </ligand>
</feature>
<dbReference type="InterPro" id="IPR013328">
    <property type="entry name" value="6PGD_dom2"/>
</dbReference>
<proteinExistence type="inferred from homology"/>
<evidence type="ECO:0000313" key="16">
    <source>
        <dbReference type="EMBL" id="KPI86523.1"/>
    </source>
</evidence>
<dbReference type="PRINTS" id="PR00077">
    <property type="entry name" value="GPDHDRGNASE"/>
</dbReference>
<evidence type="ECO:0000313" key="17">
    <source>
        <dbReference type="Proteomes" id="UP000038009"/>
    </source>
</evidence>
<dbReference type="OrthoDB" id="10263760at2759"/>
<evidence type="ECO:0000259" key="14">
    <source>
        <dbReference type="Pfam" id="PF01210"/>
    </source>
</evidence>
<dbReference type="PANTHER" id="PTHR11728">
    <property type="entry name" value="GLYCEROL-3-PHOSPHATE DEHYDROGENASE"/>
    <property type="match status" value="1"/>
</dbReference>
<dbReference type="HAMAP" id="MF_00394">
    <property type="entry name" value="NAD_Glyc3P_dehydrog"/>
    <property type="match status" value="1"/>
</dbReference>
<dbReference type="FunFam" id="3.40.50.720:FF:000019">
    <property type="entry name" value="Glycerol-3-phosphate dehydrogenase [NAD(P)+]"/>
    <property type="match status" value="1"/>
</dbReference>